<feature type="compositionally biased region" description="Low complexity" evidence="1">
    <location>
        <begin position="122"/>
        <end position="137"/>
    </location>
</feature>
<feature type="region of interest" description="Disordered" evidence="1">
    <location>
        <begin position="1"/>
        <end position="137"/>
    </location>
</feature>
<comment type="caution">
    <text evidence="2">The sequence shown here is derived from an EMBL/GenBank/DDBJ whole genome shotgun (WGS) entry which is preliminary data.</text>
</comment>
<evidence type="ECO:0000313" key="2">
    <source>
        <dbReference type="EMBL" id="KAK3896715.1"/>
    </source>
</evidence>
<accession>A0AAN6M9E5</accession>
<name>A0AAN6M9E5_9PEZI</name>
<protein>
    <submittedName>
        <fullName evidence="2">Uncharacterized protein</fullName>
    </submittedName>
</protein>
<dbReference type="AlphaFoldDB" id="A0AAN6M9E5"/>
<reference evidence="2" key="2">
    <citation type="submission" date="2023-05" db="EMBL/GenBank/DDBJ databases">
        <authorList>
            <consortium name="Lawrence Berkeley National Laboratory"/>
            <person name="Steindorff A."/>
            <person name="Hensen N."/>
            <person name="Bonometti L."/>
            <person name="Westerberg I."/>
            <person name="Brannstrom I.O."/>
            <person name="Guillou S."/>
            <person name="Cros-Aarteil S."/>
            <person name="Calhoun S."/>
            <person name="Haridas S."/>
            <person name="Kuo A."/>
            <person name="Mondo S."/>
            <person name="Pangilinan J."/>
            <person name="Riley R."/>
            <person name="Labutti K."/>
            <person name="Andreopoulos B."/>
            <person name="Lipzen A."/>
            <person name="Chen C."/>
            <person name="Yanf M."/>
            <person name="Daum C."/>
            <person name="Ng V."/>
            <person name="Clum A."/>
            <person name="Ohm R."/>
            <person name="Martin F."/>
            <person name="Silar P."/>
            <person name="Natvig D."/>
            <person name="Lalanne C."/>
            <person name="Gautier V."/>
            <person name="Ament-Velasquez S.L."/>
            <person name="Kruys A."/>
            <person name="Hutchinson M.I."/>
            <person name="Powell A.J."/>
            <person name="Barry K."/>
            <person name="Miller A.N."/>
            <person name="Grigoriev I.V."/>
            <person name="Debuchy R."/>
            <person name="Gladieux P."/>
            <person name="Thoren M.H."/>
            <person name="Johannesson H."/>
        </authorList>
    </citation>
    <scope>NUCLEOTIDE SEQUENCE</scope>
    <source>
        <strain evidence="2">CBS 103.79</strain>
    </source>
</reference>
<reference evidence="2" key="1">
    <citation type="journal article" date="2023" name="Mol. Phylogenet. Evol.">
        <title>Genome-scale phylogeny and comparative genomics of the fungal order Sordariales.</title>
        <authorList>
            <person name="Hensen N."/>
            <person name="Bonometti L."/>
            <person name="Westerberg I."/>
            <person name="Brannstrom I.O."/>
            <person name="Guillou S."/>
            <person name="Cros-Aarteil S."/>
            <person name="Calhoun S."/>
            <person name="Haridas S."/>
            <person name="Kuo A."/>
            <person name="Mondo S."/>
            <person name="Pangilinan J."/>
            <person name="Riley R."/>
            <person name="LaButti K."/>
            <person name="Andreopoulos B."/>
            <person name="Lipzen A."/>
            <person name="Chen C."/>
            <person name="Yan M."/>
            <person name="Daum C."/>
            <person name="Ng V."/>
            <person name="Clum A."/>
            <person name="Steindorff A."/>
            <person name="Ohm R.A."/>
            <person name="Martin F."/>
            <person name="Silar P."/>
            <person name="Natvig D.O."/>
            <person name="Lalanne C."/>
            <person name="Gautier V."/>
            <person name="Ament-Velasquez S.L."/>
            <person name="Kruys A."/>
            <person name="Hutchinson M.I."/>
            <person name="Powell A.J."/>
            <person name="Barry K."/>
            <person name="Miller A.N."/>
            <person name="Grigoriev I.V."/>
            <person name="Debuchy R."/>
            <person name="Gladieux P."/>
            <person name="Hiltunen Thoren M."/>
            <person name="Johannesson H."/>
        </authorList>
    </citation>
    <scope>NUCLEOTIDE SEQUENCE</scope>
    <source>
        <strain evidence="2">CBS 103.79</strain>
    </source>
</reference>
<dbReference type="EMBL" id="MU856434">
    <property type="protein sequence ID" value="KAK3896715.1"/>
    <property type="molecule type" value="Genomic_DNA"/>
</dbReference>
<organism evidence="2 3">
    <name type="scientific">Staphylotrichum tortipilum</name>
    <dbReference type="NCBI Taxonomy" id="2831512"/>
    <lineage>
        <taxon>Eukaryota</taxon>
        <taxon>Fungi</taxon>
        <taxon>Dikarya</taxon>
        <taxon>Ascomycota</taxon>
        <taxon>Pezizomycotina</taxon>
        <taxon>Sordariomycetes</taxon>
        <taxon>Sordariomycetidae</taxon>
        <taxon>Sordariales</taxon>
        <taxon>Chaetomiaceae</taxon>
        <taxon>Staphylotrichum</taxon>
    </lineage>
</organism>
<gene>
    <name evidence="2" type="ORF">C8A05DRAFT_39735</name>
</gene>
<proteinExistence type="predicted"/>
<dbReference type="Proteomes" id="UP001303889">
    <property type="component" value="Unassembled WGS sequence"/>
</dbReference>
<feature type="compositionally biased region" description="Low complexity" evidence="1">
    <location>
        <begin position="22"/>
        <end position="35"/>
    </location>
</feature>
<keyword evidence="3" id="KW-1185">Reference proteome</keyword>
<sequence length="298" mass="32199">MDAESDEPQGTRPRTEPMEDCASCAASSTVASSPAEAREGPIEADNTLNPNTAAVGTAAPVSKAKKAPMNLDDLVRQHRPRPKPSLGSHRVLKASGPAGARKKTRVKAPADKPARAHKTTRKAAPAPTKTALGPPAGDIINVSDDYNDEEDVVVKIEGATATLNPAHADIAADLDRRIAALRANLAQTQTKWLNRFSQARGLAAAVPAPRPPPSRDTILSQLADTREVAEELQFYVYDLCHQIFELQERLAAVKQAEAELIVDRKDACDQFRRAVGELRQEFLGMQDWLGRLADARRG</sequence>
<evidence type="ECO:0000313" key="3">
    <source>
        <dbReference type="Proteomes" id="UP001303889"/>
    </source>
</evidence>
<evidence type="ECO:0000256" key="1">
    <source>
        <dbReference type="SAM" id="MobiDB-lite"/>
    </source>
</evidence>